<feature type="transmembrane region" description="Helical" evidence="1">
    <location>
        <begin position="20"/>
        <end position="40"/>
    </location>
</feature>
<keyword evidence="1" id="KW-0472">Membrane</keyword>
<reference evidence="3" key="1">
    <citation type="submission" date="2016-10" db="EMBL/GenBank/DDBJ databases">
        <authorList>
            <person name="Varghese N."/>
            <person name="Submissions S."/>
        </authorList>
    </citation>
    <scope>NUCLEOTIDE SEQUENCE [LARGE SCALE GENOMIC DNA]</scope>
    <source>
        <strain evidence="3">DSM 24740</strain>
    </source>
</reference>
<evidence type="ECO:0000256" key="1">
    <source>
        <dbReference type="SAM" id="Phobius"/>
    </source>
</evidence>
<protein>
    <submittedName>
        <fullName evidence="2">Uncharacterized protein</fullName>
    </submittedName>
</protein>
<name>A0A1H9LIJ6_9BACT</name>
<organism evidence="2 3">
    <name type="scientific">Neolewinella agarilytica</name>
    <dbReference type="NCBI Taxonomy" id="478744"/>
    <lineage>
        <taxon>Bacteria</taxon>
        <taxon>Pseudomonadati</taxon>
        <taxon>Bacteroidota</taxon>
        <taxon>Saprospiria</taxon>
        <taxon>Saprospirales</taxon>
        <taxon>Lewinellaceae</taxon>
        <taxon>Neolewinella</taxon>
    </lineage>
</organism>
<proteinExistence type="predicted"/>
<gene>
    <name evidence="2" type="ORF">SAMN05444359_12452</name>
</gene>
<accession>A0A1H9LIJ6</accession>
<dbReference type="STRING" id="478744.SAMN05444359_12452"/>
<evidence type="ECO:0000313" key="2">
    <source>
        <dbReference type="EMBL" id="SER11220.1"/>
    </source>
</evidence>
<dbReference type="EMBL" id="FOFB01000024">
    <property type="protein sequence ID" value="SER11220.1"/>
    <property type="molecule type" value="Genomic_DNA"/>
</dbReference>
<evidence type="ECO:0000313" key="3">
    <source>
        <dbReference type="Proteomes" id="UP000199021"/>
    </source>
</evidence>
<keyword evidence="1" id="KW-1133">Transmembrane helix</keyword>
<dbReference type="InParanoid" id="A0A1H9LIJ6"/>
<dbReference type="AlphaFoldDB" id="A0A1H9LIJ6"/>
<sequence>MSNFVTTFLTFNLLTIMTLLYVILLACAIGGGMSLSSALLDGARYY</sequence>
<dbReference type="Proteomes" id="UP000199021">
    <property type="component" value="Unassembled WGS sequence"/>
</dbReference>
<keyword evidence="1" id="KW-0812">Transmembrane</keyword>
<keyword evidence="3" id="KW-1185">Reference proteome</keyword>